<keyword evidence="1" id="KW-0863">Zinc-finger</keyword>
<accession>A0A3M7PQU4</accession>
<keyword evidence="4" id="KW-1185">Reference proteome</keyword>
<dbReference type="InterPro" id="IPR007527">
    <property type="entry name" value="Znf_SWIM"/>
</dbReference>
<evidence type="ECO:0000256" key="1">
    <source>
        <dbReference type="PROSITE-ProRule" id="PRU00325"/>
    </source>
</evidence>
<keyword evidence="1" id="KW-0862">Zinc</keyword>
<sequence>MPNADIFFCKFHCVQTFNRKIKNKELLPILDRLLNCDTVQQYQTAYDDLMKSLDLRDNQYLQDNWLCEKYINMWIKYKRIGKITLDSDTNNSVETINRLLKEFIKKKTSLAKNVVGIFRMVEFLSKKYAEKEWNQRTKIIIDRSAKNDPFIEQIYRKFTPYAADIVKEAYNLANKAVYKIEYNEPNAALISSKNSSTVYDYLNNPQCDCFDFGSTLLPCRHVIFIRKTSKVQIIVEKMINQRWANRLYVNPVNEFQTP</sequence>
<dbReference type="EMBL" id="REGN01009329">
    <property type="protein sequence ID" value="RNA01430.1"/>
    <property type="molecule type" value="Genomic_DNA"/>
</dbReference>
<dbReference type="Proteomes" id="UP000276133">
    <property type="component" value="Unassembled WGS sequence"/>
</dbReference>
<dbReference type="OrthoDB" id="124789at2759"/>
<organism evidence="3 4">
    <name type="scientific">Brachionus plicatilis</name>
    <name type="common">Marine rotifer</name>
    <name type="synonym">Brachionus muelleri</name>
    <dbReference type="NCBI Taxonomy" id="10195"/>
    <lineage>
        <taxon>Eukaryota</taxon>
        <taxon>Metazoa</taxon>
        <taxon>Spiralia</taxon>
        <taxon>Gnathifera</taxon>
        <taxon>Rotifera</taxon>
        <taxon>Eurotatoria</taxon>
        <taxon>Monogononta</taxon>
        <taxon>Pseudotrocha</taxon>
        <taxon>Ploima</taxon>
        <taxon>Brachionidae</taxon>
        <taxon>Brachionus</taxon>
    </lineage>
</organism>
<evidence type="ECO:0000313" key="3">
    <source>
        <dbReference type="EMBL" id="RNA01430.1"/>
    </source>
</evidence>
<keyword evidence="1" id="KW-0479">Metal-binding</keyword>
<name>A0A3M7PQU4_BRAPC</name>
<dbReference type="PANTHER" id="PTHR31569:SF4">
    <property type="entry name" value="SWIM-TYPE DOMAIN-CONTAINING PROTEIN"/>
    <property type="match status" value="1"/>
</dbReference>
<dbReference type="AlphaFoldDB" id="A0A3M7PQU4"/>
<gene>
    <name evidence="3" type="ORF">BpHYR1_038254</name>
</gene>
<protein>
    <submittedName>
        <fullName evidence="3">Zinc finger SWIM domain-containing 1-like</fullName>
    </submittedName>
</protein>
<dbReference type="InterPro" id="IPR052579">
    <property type="entry name" value="Zinc_finger_SWIM"/>
</dbReference>
<reference evidence="3 4" key="1">
    <citation type="journal article" date="2018" name="Sci. Rep.">
        <title>Genomic signatures of local adaptation to the degree of environmental predictability in rotifers.</title>
        <authorList>
            <person name="Franch-Gras L."/>
            <person name="Hahn C."/>
            <person name="Garcia-Roger E.M."/>
            <person name="Carmona M.J."/>
            <person name="Serra M."/>
            <person name="Gomez A."/>
        </authorList>
    </citation>
    <scope>NUCLEOTIDE SEQUENCE [LARGE SCALE GENOMIC DNA]</scope>
    <source>
        <strain evidence="3">HYR1</strain>
    </source>
</reference>
<evidence type="ECO:0000259" key="2">
    <source>
        <dbReference type="PROSITE" id="PS50966"/>
    </source>
</evidence>
<evidence type="ECO:0000313" key="4">
    <source>
        <dbReference type="Proteomes" id="UP000276133"/>
    </source>
</evidence>
<comment type="caution">
    <text evidence="3">The sequence shown here is derived from an EMBL/GenBank/DDBJ whole genome shotgun (WGS) entry which is preliminary data.</text>
</comment>
<proteinExistence type="predicted"/>
<dbReference type="GO" id="GO:0008270">
    <property type="term" value="F:zinc ion binding"/>
    <property type="evidence" value="ECO:0007669"/>
    <property type="project" value="UniProtKB-KW"/>
</dbReference>
<feature type="domain" description="SWIM-type" evidence="2">
    <location>
        <begin position="178"/>
        <end position="230"/>
    </location>
</feature>
<dbReference type="PANTHER" id="PTHR31569">
    <property type="entry name" value="SWIM-TYPE DOMAIN-CONTAINING PROTEIN"/>
    <property type="match status" value="1"/>
</dbReference>
<dbReference type="PROSITE" id="PS50966">
    <property type="entry name" value="ZF_SWIM"/>
    <property type="match status" value="1"/>
</dbReference>
<feature type="non-terminal residue" evidence="3">
    <location>
        <position position="258"/>
    </location>
</feature>